<dbReference type="RefSeq" id="WP_055224101.1">
    <property type="nucleotide sequence ID" value="NZ_BLYL01000002.1"/>
</dbReference>
<dbReference type="Pfam" id="PF00005">
    <property type="entry name" value="ABC_tran"/>
    <property type="match status" value="1"/>
</dbReference>
<protein>
    <submittedName>
        <fullName evidence="6">Peptide ABC transporter ATP-binding protein</fullName>
    </submittedName>
</protein>
<dbReference type="InterPro" id="IPR003593">
    <property type="entry name" value="AAA+_ATPase"/>
</dbReference>
<dbReference type="SMART" id="SM00382">
    <property type="entry name" value="AAA"/>
    <property type="match status" value="1"/>
</dbReference>
<dbReference type="InterPro" id="IPR017871">
    <property type="entry name" value="ABC_transporter-like_CS"/>
</dbReference>
<evidence type="ECO:0000256" key="2">
    <source>
        <dbReference type="ARBA" id="ARBA00022448"/>
    </source>
</evidence>
<evidence type="ECO:0000256" key="3">
    <source>
        <dbReference type="ARBA" id="ARBA00022741"/>
    </source>
</evidence>
<dbReference type="Gene3D" id="3.40.50.300">
    <property type="entry name" value="P-loop containing nucleotide triphosphate hydrolases"/>
    <property type="match status" value="1"/>
</dbReference>
<dbReference type="Pfam" id="PF08352">
    <property type="entry name" value="oligo_HPY"/>
    <property type="match status" value="1"/>
</dbReference>
<dbReference type="SUPFAM" id="SSF52540">
    <property type="entry name" value="P-loop containing nucleoside triphosphate hydrolases"/>
    <property type="match status" value="1"/>
</dbReference>
<dbReference type="GO" id="GO:0005524">
    <property type="term" value="F:ATP binding"/>
    <property type="evidence" value="ECO:0007669"/>
    <property type="project" value="UniProtKB-KW"/>
</dbReference>
<keyword evidence="2" id="KW-0813">Transport</keyword>
<sequence length="327" mass="36373">MKDIVLSCDNLLKQYPVKKGMFNKVVGQKNIVDHVSLELEKGKTLAIVGESGCGKTVLTRVLLGIEDKTDGSIVFEGKSVDDMTPQEKSDMKAKIQMIFQDTLGSLHPRMSIRESLEEPLILNGVKDKEEREKIILDTLSQVGMAPMFLDRYPHQLSGGQRQRIIIARCLVVTPKIIFADEPISALDVSLQAQVINMLIDLQDKYKLSMLLIAHDLAVVRQIADQIKIMYFGEIVESAPSSEIYKNAQHPYTKVLLKAAPSISKGLEDAGFDIDLKPGDIPDPAKPMPGCPFCTRCIYADERCMKERPEETEVSPGHTVRCHKAGQI</sequence>
<dbReference type="PROSITE" id="PS50893">
    <property type="entry name" value="ABC_TRANSPORTER_2"/>
    <property type="match status" value="1"/>
</dbReference>
<dbReference type="InterPro" id="IPR027417">
    <property type="entry name" value="P-loop_NTPase"/>
</dbReference>
<comment type="caution">
    <text evidence="6">The sequence shown here is derived from an EMBL/GenBank/DDBJ whole genome shotgun (WGS) entry which is preliminary data.</text>
</comment>
<dbReference type="InterPro" id="IPR050319">
    <property type="entry name" value="ABC_transp_ATP-bind"/>
</dbReference>
<dbReference type="GO" id="GO:0016887">
    <property type="term" value="F:ATP hydrolysis activity"/>
    <property type="evidence" value="ECO:0007669"/>
    <property type="project" value="InterPro"/>
</dbReference>
<dbReference type="InterPro" id="IPR003439">
    <property type="entry name" value="ABC_transporter-like_ATP-bd"/>
</dbReference>
<comment type="similarity">
    <text evidence="1">Belongs to the ABC transporter superfamily.</text>
</comment>
<evidence type="ECO:0000256" key="4">
    <source>
        <dbReference type="ARBA" id="ARBA00022840"/>
    </source>
</evidence>
<feature type="domain" description="ABC transporter" evidence="5">
    <location>
        <begin position="6"/>
        <end position="256"/>
    </location>
</feature>
<dbReference type="PANTHER" id="PTHR43776:SF8">
    <property type="entry name" value="ABC TRANSPORTER, ATP-BINDING PROTEIN"/>
    <property type="match status" value="1"/>
</dbReference>
<dbReference type="GO" id="GO:0015833">
    <property type="term" value="P:peptide transport"/>
    <property type="evidence" value="ECO:0007669"/>
    <property type="project" value="InterPro"/>
</dbReference>
<evidence type="ECO:0000256" key="1">
    <source>
        <dbReference type="ARBA" id="ARBA00005417"/>
    </source>
</evidence>
<dbReference type="Proteomes" id="UP000660047">
    <property type="component" value="Unassembled WGS sequence"/>
</dbReference>
<gene>
    <name evidence="6" type="primary">oppF</name>
    <name evidence="6" type="ORF">COEU31_06410</name>
</gene>
<keyword evidence="3" id="KW-0547">Nucleotide-binding</keyword>
<dbReference type="AlphaFoldDB" id="A0AAI9K2T0"/>
<dbReference type="NCBIfam" id="TIGR01727">
    <property type="entry name" value="oligo_HPY"/>
    <property type="match status" value="1"/>
</dbReference>
<dbReference type="FunFam" id="3.40.50.300:FF:000016">
    <property type="entry name" value="Oligopeptide ABC transporter ATP-binding component"/>
    <property type="match status" value="1"/>
</dbReference>
<accession>A0AAI9K2T0</accession>
<proteinExistence type="inferred from homology"/>
<reference evidence="6" key="1">
    <citation type="submission" date="2020-06" db="EMBL/GenBank/DDBJ databases">
        <title>Characterization of fructooligosaccharide metabolism and fructooligosaccharide-degrading enzymes in human commensal butyrate producers.</title>
        <authorList>
            <person name="Tanno H."/>
            <person name="Fujii T."/>
            <person name="Hirano K."/>
            <person name="Maeno S."/>
            <person name="Tonozuka T."/>
            <person name="Sakamoto M."/>
            <person name="Ohkuma M."/>
            <person name="Tochio T."/>
            <person name="Endo A."/>
        </authorList>
    </citation>
    <scope>NUCLEOTIDE SEQUENCE</scope>
    <source>
        <strain evidence="6">JCM 31265</strain>
    </source>
</reference>
<evidence type="ECO:0000313" key="6">
    <source>
        <dbReference type="EMBL" id="GFO93595.1"/>
    </source>
</evidence>
<dbReference type="PROSITE" id="PS00211">
    <property type="entry name" value="ABC_TRANSPORTER_1"/>
    <property type="match status" value="1"/>
</dbReference>
<dbReference type="EMBL" id="BLYL01000002">
    <property type="protein sequence ID" value="GFO93595.1"/>
    <property type="molecule type" value="Genomic_DNA"/>
</dbReference>
<dbReference type="InterPro" id="IPR013563">
    <property type="entry name" value="Oligopep_ABC_C"/>
</dbReference>
<name>A0AAI9K2T0_9FIRM</name>
<dbReference type="CDD" id="cd03257">
    <property type="entry name" value="ABC_NikE_OppD_transporters"/>
    <property type="match status" value="1"/>
</dbReference>
<dbReference type="PANTHER" id="PTHR43776">
    <property type="entry name" value="TRANSPORT ATP-BINDING PROTEIN"/>
    <property type="match status" value="1"/>
</dbReference>
<evidence type="ECO:0000313" key="7">
    <source>
        <dbReference type="Proteomes" id="UP000660047"/>
    </source>
</evidence>
<evidence type="ECO:0000259" key="5">
    <source>
        <dbReference type="PROSITE" id="PS50893"/>
    </source>
</evidence>
<organism evidence="6 7">
    <name type="scientific">Coprococcus eutactus</name>
    <dbReference type="NCBI Taxonomy" id="33043"/>
    <lineage>
        <taxon>Bacteria</taxon>
        <taxon>Bacillati</taxon>
        <taxon>Bacillota</taxon>
        <taxon>Clostridia</taxon>
        <taxon>Lachnospirales</taxon>
        <taxon>Lachnospiraceae</taxon>
        <taxon>Coprococcus</taxon>
    </lineage>
</organism>
<keyword evidence="4 6" id="KW-0067">ATP-binding</keyword>
<dbReference type="GO" id="GO:0055085">
    <property type="term" value="P:transmembrane transport"/>
    <property type="evidence" value="ECO:0007669"/>
    <property type="project" value="UniProtKB-ARBA"/>
</dbReference>